<sequence>MKVAIILATGFEEIEAVSIIDILKRGGIDCVSVGLDRRKVTGAHNITVYADIVLDDLLVSEYEMAILPGGLPGADNLANSNKLCEILQSFDANNKHIGAICAAPFVLAKFDLIKNSYTCYPGFEKNVNKSGYISNQNVVRDHNIMTSCGPATAMEFGLEILRELKGEKVYLDVKNGLLFE</sequence>
<dbReference type="EMBL" id="UFVD01000001">
    <property type="protein sequence ID" value="SUX11385.1"/>
    <property type="molecule type" value="Genomic_DNA"/>
</dbReference>
<dbReference type="InterPro" id="IPR029062">
    <property type="entry name" value="Class_I_gatase-like"/>
</dbReference>
<dbReference type="PANTHER" id="PTHR48094:SF12">
    <property type="entry name" value="PARKINSON DISEASE PROTEIN 7 HOMOLOG"/>
    <property type="match status" value="1"/>
</dbReference>
<evidence type="ECO:0000313" key="3">
    <source>
        <dbReference type="Proteomes" id="UP000254920"/>
    </source>
</evidence>
<evidence type="ECO:0000313" key="2">
    <source>
        <dbReference type="EMBL" id="SUX11385.1"/>
    </source>
</evidence>
<proteinExistence type="predicted"/>
<evidence type="ECO:0000259" key="1">
    <source>
        <dbReference type="Pfam" id="PF01965"/>
    </source>
</evidence>
<dbReference type="GeneID" id="93090251"/>
<dbReference type="SUPFAM" id="SSF52317">
    <property type="entry name" value="Class I glutamine amidotransferase-like"/>
    <property type="match status" value="1"/>
</dbReference>
<reference evidence="2 3" key="1">
    <citation type="submission" date="2018-06" db="EMBL/GenBank/DDBJ databases">
        <authorList>
            <consortium name="Pathogen Informatics"/>
            <person name="Doyle S."/>
        </authorList>
    </citation>
    <scope>NUCLEOTIDE SEQUENCE [LARGE SCALE GENOMIC DNA]</scope>
    <source>
        <strain evidence="2 3">NCTC12475</strain>
    </source>
</reference>
<dbReference type="Gene3D" id="3.40.50.880">
    <property type="match status" value="1"/>
</dbReference>
<gene>
    <name evidence="2" type="primary">thiJ</name>
    <name evidence="2" type="ORF">NCTC12475_01610</name>
</gene>
<dbReference type="InterPro" id="IPR006287">
    <property type="entry name" value="DJ-1"/>
</dbReference>
<dbReference type="PANTHER" id="PTHR48094">
    <property type="entry name" value="PROTEIN/NUCLEIC ACID DEGLYCASE DJ-1-RELATED"/>
    <property type="match status" value="1"/>
</dbReference>
<dbReference type="RefSeq" id="WP_089182121.1">
    <property type="nucleotide sequence ID" value="NZ_CP043427.1"/>
</dbReference>
<dbReference type="Proteomes" id="UP000254920">
    <property type="component" value="Unassembled WGS sequence"/>
</dbReference>
<dbReference type="Pfam" id="PF01965">
    <property type="entry name" value="DJ-1_PfpI"/>
    <property type="match status" value="1"/>
</dbReference>
<protein>
    <submittedName>
        <fullName evidence="2">4-methyl-5(Beta-hydroxyethyl)-thiazole monophosphate synthesis protein</fullName>
    </submittedName>
</protein>
<accession>A0A381DL72</accession>
<feature type="domain" description="DJ-1/PfpI" evidence="1">
    <location>
        <begin position="1"/>
        <end position="162"/>
    </location>
</feature>
<dbReference type="NCBIfam" id="TIGR01383">
    <property type="entry name" value="not_thiJ"/>
    <property type="match status" value="1"/>
</dbReference>
<organism evidence="2 3">
    <name type="scientific">Campylobacter sputorum subsp. sputorum</name>
    <dbReference type="NCBI Taxonomy" id="32024"/>
    <lineage>
        <taxon>Bacteria</taxon>
        <taxon>Pseudomonadati</taxon>
        <taxon>Campylobacterota</taxon>
        <taxon>Epsilonproteobacteria</taxon>
        <taxon>Campylobacterales</taxon>
        <taxon>Campylobacteraceae</taxon>
        <taxon>Campylobacter</taxon>
    </lineage>
</organism>
<dbReference type="InterPro" id="IPR050325">
    <property type="entry name" value="Prot/Nucl_acid_deglycase"/>
</dbReference>
<dbReference type="AlphaFoldDB" id="A0A381DL72"/>
<name>A0A381DL72_9BACT</name>
<dbReference type="CDD" id="cd03135">
    <property type="entry name" value="GATase1_DJ-1"/>
    <property type="match status" value="1"/>
</dbReference>
<keyword evidence="3" id="KW-1185">Reference proteome</keyword>
<dbReference type="OrthoDB" id="9792284at2"/>
<dbReference type="InterPro" id="IPR002818">
    <property type="entry name" value="DJ-1/PfpI"/>
</dbReference>
<dbReference type="STRING" id="32024.GCA_000788295_00863"/>
<dbReference type="GO" id="GO:0005737">
    <property type="term" value="C:cytoplasm"/>
    <property type="evidence" value="ECO:0007669"/>
    <property type="project" value="TreeGrafter"/>
</dbReference>